<keyword evidence="2" id="KW-0964">Secreted</keyword>
<feature type="non-terminal residue" evidence="13">
    <location>
        <position position="1441"/>
    </location>
</feature>
<protein>
    <recommendedName>
        <fullName evidence="15">Papilin</fullName>
    </recommendedName>
</protein>
<feature type="domain" description="Antistasin-like" evidence="11">
    <location>
        <begin position="980"/>
        <end position="1006"/>
    </location>
</feature>
<dbReference type="Gene3D" id="4.10.410.10">
    <property type="entry name" value="Pancreatic trypsin inhibitor Kunitz domain"/>
    <property type="match status" value="12"/>
</dbReference>
<evidence type="ECO:0000256" key="7">
    <source>
        <dbReference type="ARBA" id="ARBA00023319"/>
    </source>
</evidence>
<evidence type="ECO:0000259" key="10">
    <source>
        <dbReference type="PROSITE" id="PS50835"/>
    </source>
</evidence>
<keyword evidence="7" id="KW-0393">Immunoglobulin domain</keyword>
<dbReference type="InterPro" id="IPR007110">
    <property type="entry name" value="Ig-like_dom"/>
</dbReference>
<dbReference type="InterPro" id="IPR013098">
    <property type="entry name" value="Ig_I-set"/>
</dbReference>
<evidence type="ECO:0000256" key="4">
    <source>
        <dbReference type="ARBA" id="ARBA00022729"/>
    </source>
</evidence>
<feature type="domain" description="BPTI/Kunitz inhibitor" evidence="9">
    <location>
        <begin position="548"/>
        <end position="600"/>
    </location>
</feature>
<feature type="domain" description="BPTI/Kunitz inhibitor" evidence="9">
    <location>
        <begin position="232"/>
        <end position="289"/>
    </location>
</feature>
<dbReference type="PROSITE" id="PS51390">
    <property type="entry name" value="WAP"/>
    <property type="match status" value="1"/>
</dbReference>
<dbReference type="PROSITE" id="PS00280">
    <property type="entry name" value="BPTI_KUNITZ_1"/>
    <property type="match status" value="5"/>
</dbReference>
<feature type="domain" description="Ig-like" evidence="10">
    <location>
        <begin position="1079"/>
        <end position="1172"/>
    </location>
</feature>
<dbReference type="PROSITE" id="PS50835">
    <property type="entry name" value="IG_LIKE"/>
    <property type="match status" value="4"/>
</dbReference>
<evidence type="ECO:0000256" key="1">
    <source>
        <dbReference type="ARBA" id="ARBA00004613"/>
    </source>
</evidence>
<proteinExistence type="predicted"/>
<dbReference type="InterPro" id="IPR036880">
    <property type="entry name" value="Kunitz_BPTI_sf"/>
</dbReference>
<feature type="domain" description="BPTI/Kunitz inhibitor" evidence="9">
    <location>
        <begin position="630"/>
        <end position="680"/>
    </location>
</feature>
<feature type="domain" description="BPTI/Kunitz inhibitor" evidence="9">
    <location>
        <begin position="173"/>
        <end position="223"/>
    </location>
</feature>
<dbReference type="Pfam" id="PF00095">
    <property type="entry name" value="WAP"/>
    <property type="match status" value="1"/>
</dbReference>
<dbReference type="SUPFAM" id="SSF57362">
    <property type="entry name" value="BPTI-like"/>
    <property type="match status" value="12"/>
</dbReference>
<sequence>MSYKSLILVYLILFLRTHRSLADSVSDCRNSIFGCCPDGITAAEGENKENCHQKFHLVTSDECHDSEFGCCSDNFTPAKGPNQEGCSDQSCQESLFGCCSDLITPAKTEDHSDCPKSGHSPLIRNYSLKSCSLSEFECCPDGLTPANGPNFKDCSEDGSVVSIKNFKVDKNICVLPQPEMNCFNYSLKWRYDMNEGRCVQFWYGGCDGNENLFNTNIDCEARCVTPNGTDICELPLINPTKVPDTETCNQNVTRYYYDINTSTCKSFIYTGCYGNANNFENIDECERSCQVPLLFEKCSFIPDKGPCRGDHERWYYDSKIGQCKTFSYGGCMINKNNHLTENDCFNSCVKPKQKNVCLLPKIVGNCDEKISSWYYDFIDGKCKEMSYSGCNGNLNRFETQEACEYTCQGLIDYPKPKITSDICNAPKVSGKCHLSLQRWYFNSTTEMCHQFSYTGCDSSPNNFESETDCRSTCNAKKIDPCELPMDVGSCDNYKIYWYYNNIDKECSRFYYGGCEGNQNKFETKEMCEMDCKMSPEEKAELLKLPKQCLEPMDYGSDCDELSPKWYFDTQLKQCYPFEYSGCGPEFSNRFNSNEECKKTCSLTSNVSDNHLEEIRTTTVSITPVIQHDVCILPMVEGNCTQTITKWYYDSKLKYCNQFNFTGCNGNENRFENRKQCAEICEIPKKREICYSSRVQGPCDQIQLRWYYDYETQSCQQFQYGGCLGNDNNFNSLFECKNFCWEYLSEESRKDDYQTTTSVPSVYTTTQYLTTSIYDVCSMDKSEGNCEEQIERWYHDPRTKECEKFIYTGCDGNENIFESKEKCLSKCSSGFLINTYLEDENVCENSVNISPQCIDEMTGEILHSKLNNDALRSVWFYDIENRMCRSVLSECLDENNQNRFRTDQECKSQCLPNINEKQNEDDCLLPFDTGNKCSQQFWRWYYDTNTSQCQLFSYSGCHGNNNNFPTRKSCMWLCASVGNSCPSLSECDLNCPYGRAMSKNNCELCECIDPCDDHYCDLDHQCVVVDSKPLCRQKKKPGMCPQPSFSKDLNCENNCRTDADCDSDLKCCVNGCSSLQCLKPNFDKDVVIEEFKISAVLNEGDTLELPCKASGYPIPTITWFKRTEEISFDSERIFLSKDNSLIIRNISERDEAVYSCRASNSKGQAVLKESSVTVNIDAEILSESYEKYVLIGNDAILNCNVTGRPYPKINWYLNGSDVSIKPDPFKYTIYPNMILIKRFNRLDIGEYKCKIDKKTKEKSEIIVSLKEAVPGEIKFGFSQVNGDENSTVILTCEVVGEPRPTVSWYTPNFGQILQNSEKYEILNGTNLKINSLKLTDSGIYRCYAFNQFSNGFMRQKYGKVILNVLSPPVILNSAEFKEKNVSDSVLFNCVVKGIPKPGLNWYQDDKLIVLNSTLDPKYSLKFKFMSNGSLSIENLVVNDSGN</sequence>
<feature type="domain" description="Ig-like" evidence="10">
    <location>
        <begin position="1366"/>
        <end position="1441"/>
    </location>
</feature>
<dbReference type="InterPro" id="IPR004094">
    <property type="entry name" value="Antistasin-like"/>
</dbReference>
<dbReference type="PANTHER" id="PTHR45938">
    <property type="entry name" value="ACP24A4-RELATED"/>
    <property type="match status" value="1"/>
</dbReference>
<accession>A0A814CSK8</accession>
<dbReference type="SUPFAM" id="SSF48726">
    <property type="entry name" value="Immunoglobulin"/>
    <property type="match status" value="4"/>
</dbReference>
<feature type="domain" description="BPTI/Kunitz inhibitor" evidence="9">
    <location>
        <begin position="357"/>
        <end position="407"/>
    </location>
</feature>
<dbReference type="InterPro" id="IPR003598">
    <property type="entry name" value="Ig_sub2"/>
</dbReference>
<dbReference type="SUPFAM" id="SSF57256">
    <property type="entry name" value="Elafin-like"/>
    <property type="match status" value="1"/>
</dbReference>
<reference evidence="13" key="1">
    <citation type="submission" date="2021-02" db="EMBL/GenBank/DDBJ databases">
        <authorList>
            <person name="Nowell W R."/>
        </authorList>
    </citation>
    <scope>NUCLEOTIDE SEQUENCE</scope>
    <source>
        <strain evidence="13">Ploen Becks lab</strain>
    </source>
</reference>
<dbReference type="InterPro" id="IPR020901">
    <property type="entry name" value="Prtase_inh_Kunz-CS"/>
</dbReference>
<evidence type="ECO:0000256" key="3">
    <source>
        <dbReference type="ARBA" id="ARBA00022690"/>
    </source>
</evidence>
<dbReference type="InterPro" id="IPR003599">
    <property type="entry name" value="Ig_sub"/>
</dbReference>
<feature type="domain" description="WAP" evidence="12">
    <location>
        <begin position="1032"/>
        <end position="1080"/>
    </location>
</feature>
<dbReference type="FunFam" id="2.60.40.10:FF:000032">
    <property type="entry name" value="palladin isoform X1"/>
    <property type="match status" value="1"/>
</dbReference>
<evidence type="ECO:0000313" key="13">
    <source>
        <dbReference type="EMBL" id="CAF0945228.1"/>
    </source>
</evidence>
<dbReference type="CDD" id="cd00109">
    <property type="entry name" value="Kunitz-type"/>
    <property type="match status" value="5"/>
</dbReference>
<dbReference type="PROSITE" id="PS51252">
    <property type="entry name" value="ANTISTASIN"/>
    <property type="match status" value="1"/>
</dbReference>
<dbReference type="Pfam" id="PF02822">
    <property type="entry name" value="Antistasin"/>
    <property type="match status" value="1"/>
</dbReference>
<evidence type="ECO:0000259" key="9">
    <source>
        <dbReference type="PROSITE" id="PS50279"/>
    </source>
</evidence>
<dbReference type="InterPro" id="IPR002223">
    <property type="entry name" value="Kunitz_BPTI"/>
</dbReference>
<keyword evidence="3" id="KW-0646">Protease inhibitor</keyword>
<evidence type="ECO:0000256" key="5">
    <source>
        <dbReference type="ARBA" id="ARBA00022900"/>
    </source>
</evidence>
<dbReference type="CDD" id="cd00096">
    <property type="entry name" value="Ig"/>
    <property type="match status" value="1"/>
</dbReference>
<evidence type="ECO:0000256" key="8">
    <source>
        <dbReference type="SAM" id="SignalP"/>
    </source>
</evidence>
<organism evidence="13 14">
    <name type="scientific">Brachionus calyciflorus</name>
    <dbReference type="NCBI Taxonomy" id="104777"/>
    <lineage>
        <taxon>Eukaryota</taxon>
        <taxon>Metazoa</taxon>
        <taxon>Spiralia</taxon>
        <taxon>Gnathifera</taxon>
        <taxon>Rotifera</taxon>
        <taxon>Eurotatoria</taxon>
        <taxon>Monogononta</taxon>
        <taxon>Pseudotrocha</taxon>
        <taxon>Ploima</taxon>
        <taxon>Brachionidae</taxon>
        <taxon>Brachionus</taxon>
    </lineage>
</organism>
<feature type="domain" description="BPTI/Kunitz inhibitor" evidence="9">
    <location>
        <begin position="481"/>
        <end position="531"/>
    </location>
</feature>
<keyword evidence="14" id="KW-1185">Reference proteome</keyword>
<dbReference type="EMBL" id="CAJNOC010002658">
    <property type="protein sequence ID" value="CAF0945228.1"/>
    <property type="molecule type" value="Genomic_DNA"/>
</dbReference>
<feature type="domain" description="Ig-like" evidence="10">
    <location>
        <begin position="1269"/>
        <end position="1343"/>
    </location>
</feature>
<dbReference type="InterPro" id="IPR036179">
    <property type="entry name" value="Ig-like_dom_sf"/>
</dbReference>
<evidence type="ECO:0000259" key="12">
    <source>
        <dbReference type="PROSITE" id="PS51390"/>
    </source>
</evidence>
<dbReference type="PROSITE" id="PS50279">
    <property type="entry name" value="BPTI_KUNITZ_2"/>
    <property type="match status" value="11"/>
</dbReference>
<dbReference type="FunFam" id="4.10.410.10:FF:000020">
    <property type="entry name" value="Collagen, type VI, alpha 3"/>
    <property type="match status" value="2"/>
</dbReference>
<name>A0A814CSK8_9BILA</name>
<evidence type="ECO:0000256" key="6">
    <source>
        <dbReference type="ARBA" id="ARBA00023157"/>
    </source>
</evidence>
<comment type="subcellular location">
    <subcellularLocation>
        <location evidence="1">Secreted</location>
    </subcellularLocation>
</comment>
<comment type="caution">
    <text evidence="13">The sequence shown here is derived from an EMBL/GenBank/DDBJ whole genome shotgun (WGS) entry which is preliminary data.</text>
</comment>
<dbReference type="GO" id="GO:0048019">
    <property type="term" value="F:receptor antagonist activity"/>
    <property type="evidence" value="ECO:0007669"/>
    <property type="project" value="TreeGrafter"/>
</dbReference>
<dbReference type="Pfam" id="PF00014">
    <property type="entry name" value="Kunitz_BPTI"/>
    <property type="match status" value="12"/>
</dbReference>
<evidence type="ECO:0000259" key="11">
    <source>
        <dbReference type="PROSITE" id="PS51252"/>
    </source>
</evidence>
<dbReference type="InterPro" id="IPR036645">
    <property type="entry name" value="Elafin-like_sf"/>
</dbReference>
<feature type="domain" description="Ig-like" evidence="10">
    <location>
        <begin position="1191"/>
        <end position="1263"/>
    </location>
</feature>
<keyword evidence="6" id="KW-1015">Disulfide bond</keyword>
<feature type="domain" description="BPTI/Kunitz inhibitor" evidence="9">
    <location>
        <begin position="423"/>
        <end position="473"/>
    </location>
</feature>
<evidence type="ECO:0008006" key="15">
    <source>
        <dbReference type="Google" id="ProtNLM"/>
    </source>
</evidence>
<dbReference type="PRINTS" id="PR00759">
    <property type="entry name" value="BASICPTASE"/>
</dbReference>
<keyword evidence="5" id="KW-0722">Serine protease inhibitor</keyword>
<dbReference type="SMART" id="SM00217">
    <property type="entry name" value="WAP"/>
    <property type="match status" value="1"/>
</dbReference>
<dbReference type="Pfam" id="PF07679">
    <property type="entry name" value="I-set"/>
    <property type="match status" value="3"/>
</dbReference>
<dbReference type="Gene3D" id="2.60.40.10">
    <property type="entry name" value="Immunoglobulins"/>
    <property type="match status" value="4"/>
</dbReference>
<dbReference type="Gene3D" id="4.10.75.10">
    <property type="entry name" value="Elafin-like"/>
    <property type="match status" value="1"/>
</dbReference>
<feature type="domain" description="BPTI/Kunitz inhibitor" evidence="9">
    <location>
        <begin position="776"/>
        <end position="826"/>
    </location>
</feature>
<gene>
    <name evidence="13" type="ORF">OXX778_LOCUS13647</name>
</gene>
<dbReference type="Proteomes" id="UP000663879">
    <property type="component" value="Unassembled WGS sequence"/>
</dbReference>
<feature type="chain" id="PRO_5032488769" description="Papilin" evidence="8">
    <location>
        <begin position="23"/>
        <end position="1441"/>
    </location>
</feature>
<dbReference type="InterPro" id="IPR013783">
    <property type="entry name" value="Ig-like_fold"/>
</dbReference>
<dbReference type="GO" id="GO:0004867">
    <property type="term" value="F:serine-type endopeptidase inhibitor activity"/>
    <property type="evidence" value="ECO:0007669"/>
    <property type="project" value="UniProtKB-KW"/>
</dbReference>
<evidence type="ECO:0000256" key="2">
    <source>
        <dbReference type="ARBA" id="ARBA00022525"/>
    </source>
</evidence>
<dbReference type="GO" id="GO:0005615">
    <property type="term" value="C:extracellular space"/>
    <property type="evidence" value="ECO:0007669"/>
    <property type="project" value="TreeGrafter"/>
</dbReference>
<feature type="domain" description="BPTI/Kunitz inhibitor" evidence="9">
    <location>
        <begin position="922"/>
        <end position="973"/>
    </location>
</feature>
<dbReference type="PANTHER" id="PTHR45938:SF11">
    <property type="entry name" value="WAP, KAZAL, IMMUNOGLOBULIN, KUNITZ AND NTR DOMAIN-CONTAINING PROTEIN 2-LIKE"/>
    <property type="match status" value="1"/>
</dbReference>
<feature type="domain" description="BPTI/Kunitz inhibitor" evidence="9">
    <location>
        <begin position="298"/>
        <end position="348"/>
    </location>
</feature>
<evidence type="ECO:0000313" key="14">
    <source>
        <dbReference type="Proteomes" id="UP000663879"/>
    </source>
</evidence>
<dbReference type="SMART" id="SM00409">
    <property type="entry name" value="IG"/>
    <property type="match status" value="3"/>
</dbReference>
<feature type="signal peptide" evidence="8">
    <location>
        <begin position="1"/>
        <end position="22"/>
    </location>
</feature>
<dbReference type="SMART" id="SM00408">
    <property type="entry name" value="IGc2"/>
    <property type="match status" value="4"/>
</dbReference>
<keyword evidence="4 8" id="KW-0732">Signal</keyword>
<dbReference type="SMART" id="SM00131">
    <property type="entry name" value="KU"/>
    <property type="match status" value="11"/>
</dbReference>
<feature type="domain" description="BPTI/Kunitz inhibitor" evidence="9">
    <location>
        <begin position="689"/>
        <end position="739"/>
    </location>
</feature>
<dbReference type="OrthoDB" id="4473401at2759"/>
<dbReference type="InterPro" id="IPR008197">
    <property type="entry name" value="WAP_dom"/>
</dbReference>
<dbReference type="GO" id="GO:0050431">
    <property type="term" value="F:transforming growth factor beta binding"/>
    <property type="evidence" value="ECO:0007669"/>
    <property type="project" value="TreeGrafter"/>
</dbReference>